<dbReference type="Proteomes" id="UP001558613">
    <property type="component" value="Unassembled WGS sequence"/>
</dbReference>
<organism evidence="2 3">
    <name type="scientific">Cirrhinus molitorella</name>
    <name type="common">mud carp</name>
    <dbReference type="NCBI Taxonomy" id="172907"/>
    <lineage>
        <taxon>Eukaryota</taxon>
        <taxon>Metazoa</taxon>
        <taxon>Chordata</taxon>
        <taxon>Craniata</taxon>
        <taxon>Vertebrata</taxon>
        <taxon>Euteleostomi</taxon>
        <taxon>Actinopterygii</taxon>
        <taxon>Neopterygii</taxon>
        <taxon>Teleostei</taxon>
        <taxon>Ostariophysi</taxon>
        <taxon>Cypriniformes</taxon>
        <taxon>Cyprinidae</taxon>
        <taxon>Labeoninae</taxon>
        <taxon>Labeonini</taxon>
        <taxon>Cirrhinus</taxon>
    </lineage>
</organism>
<feature type="region of interest" description="Disordered" evidence="1">
    <location>
        <begin position="46"/>
        <end position="108"/>
    </location>
</feature>
<comment type="caution">
    <text evidence="2">The sequence shown here is derived from an EMBL/GenBank/DDBJ whole genome shotgun (WGS) entry which is preliminary data.</text>
</comment>
<sequence>MILVFRVFYFSDAYAEHLFVEAGKSRGVLRVPGRYSAVTWLVLSEKPHRGGLHPPPSLSSSRVDRNESEQRLCNAPAATSSNSNNGEPITTLGPGDVARRSGLIASQL</sequence>
<accession>A0ABR3NFR7</accession>
<evidence type="ECO:0000313" key="2">
    <source>
        <dbReference type="EMBL" id="KAL1275788.1"/>
    </source>
</evidence>
<reference evidence="2 3" key="1">
    <citation type="submission" date="2023-09" db="EMBL/GenBank/DDBJ databases">
        <authorList>
            <person name="Wang M."/>
        </authorList>
    </citation>
    <scope>NUCLEOTIDE SEQUENCE [LARGE SCALE GENOMIC DNA]</scope>
    <source>
        <strain evidence="2">GT-2023</strain>
        <tissue evidence="2">Liver</tissue>
    </source>
</reference>
<evidence type="ECO:0000256" key="1">
    <source>
        <dbReference type="SAM" id="MobiDB-lite"/>
    </source>
</evidence>
<protein>
    <submittedName>
        <fullName evidence="2">Uncharacterized protein</fullName>
    </submittedName>
</protein>
<dbReference type="EMBL" id="JAYMGO010000004">
    <property type="protein sequence ID" value="KAL1275788.1"/>
    <property type="molecule type" value="Genomic_DNA"/>
</dbReference>
<keyword evidence="3" id="KW-1185">Reference proteome</keyword>
<name>A0ABR3NFR7_9TELE</name>
<gene>
    <name evidence="2" type="ORF">QQF64_035411</name>
</gene>
<proteinExistence type="predicted"/>
<evidence type="ECO:0000313" key="3">
    <source>
        <dbReference type="Proteomes" id="UP001558613"/>
    </source>
</evidence>